<name>A0A9N7YF39_PLEPL</name>
<sequence length="141" mass="15233">MRGGSEFRPVWVSCPLASPGSHKLARCNSPPDGLAPAGGNTQPKYAYPLGCHAGRADKDSVGRRALSEEDVWAVDGLGRTRSGHNDSLGEDNVAEVKASWLQEFRLNVTDDPRWTTWVPAPVFAGIRSHIDTEPHCSVADL</sequence>
<keyword evidence="2" id="KW-1185">Reference proteome</keyword>
<proteinExistence type="predicted"/>
<comment type="caution">
    <text evidence="1">The sequence shown here is derived from an EMBL/GenBank/DDBJ whole genome shotgun (WGS) entry which is preliminary data.</text>
</comment>
<accession>A0A9N7YF39</accession>
<evidence type="ECO:0000313" key="2">
    <source>
        <dbReference type="Proteomes" id="UP001153269"/>
    </source>
</evidence>
<evidence type="ECO:0000313" key="1">
    <source>
        <dbReference type="EMBL" id="CAB1429195.1"/>
    </source>
</evidence>
<dbReference type="Proteomes" id="UP001153269">
    <property type="component" value="Unassembled WGS sequence"/>
</dbReference>
<reference evidence="1" key="1">
    <citation type="submission" date="2020-03" db="EMBL/GenBank/DDBJ databases">
        <authorList>
            <person name="Weist P."/>
        </authorList>
    </citation>
    <scope>NUCLEOTIDE SEQUENCE</scope>
</reference>
<gene>
    <name evidence="1" type="ORF">PLEPLA_LOCUS17170</name>
</gene>
<organism evidence="1 2">
    <name type="scientific">Pleuronectes platessa</name>
    <name type="common">European plaice</name>
    <dbReference type="NCBI Taxonomy" id="8262"/>
    <lineage>
        <taxon>Eukaryota</taxon>
        <taxon>Metazoa</taxon>
        <taxon>Chordata</taxon>
        <taxon>Craniata</taxon>
        <taxon>Vertebrata</taxon>
        <taxon>Euteleostomi</taxon>
        <taxon>Actinopterygii</taxon>
        <taxon>Neopterygii</taxon>
        <taxon>Teleostei</taxon>
        <taxon>Neoteleostei</taxon>
        <taxon>Acanthomorphata</taxon>
        <taxon>Carangaria</taxon>
        <taxon>Pleuronectiformes</taxon>
        <taxon>Pleuronectoidei</taxon>
        <taxon>Pleuronectidae</taxon>
        <taxon>Pleuronectes</taxon>
    </lineage>
</organism>
<dbReference type="EMBL" id="CADEAL010001113">
    <property type="protein sequence ID" value="CAB1429195.1"/>
    <property type="molecule type" value="Genomic_DNA"/>
</dbReference>
<dbReference type="AlphaFoldDB" id="A0A9N7YF39"/>
<protein>
    <submittedName>
        <fullName evidence="1">Uncharacterized protein</fullName>
    </submittedName>
</protein>